<sequence length="68" mass="7642">MIREVVTTVAAAGVDVRQKKGHLVGLQMLYGQVADRLGLSVCGSYCRRMDRYFCLMPWFNTMAVSVIE</sequence>
<proteinExistence type="predicted"/>
<reference evidence="1 2" key="2">
    <citation type="journal article" date="2022" name="Mol. Ecol. Resour.">
        <title>The genomes of chicory, endive, great burdock and yacon provide insights into Asteraceae paleo-polyploidization history and plant inulin production.</title>
        <authorList>
            <person name="Fan W."/>
            <person name="Wang S."/>
            <person name="Wang H."/>
            <person name="Wang A."/>
            <person name="Jiang F."/>
            <person name="Liu H."/>
            <person name="Zhao H."/>
            <person name="Xu D."/>
            <person name="Zhang Y."/>
        </authorList>
    </citation>
    <scope>NUCLEOTIDE SEQUENCE [LARGE SCALE GENOMIC DNA]</scope>
    <source>
        <strain evidence="2">cv. Niubang</strain>
    </source>
</reference>
<comment type="caution">
    <text evidence="1">The sequence shown here is derived from an EMBL/GenBank/DDBJ whole genome shotgun (WGS) entry which is preliminary data.</text>
</comment>
<dbReference type="EMBL" id="CM042054">
    <property type="protein sequence ID" value="KAI3707180.1"/>
    <property type="molecule type" value="Genomic_DNA"/>
</dbReference>
<evidence type="ECO:0000313" key="2">
    <source>
        <dbReference type="Proteomes" id="UP001055879"/>
    </source>
</evidence>
<keyword evidence="2" id="KW-1185">Reference proteome</keyword>
<accession>A0ACB9AB71</accession>
<name>A0ACB9AB71_ARCLA</name>
<reference evidence="2" key="1">
    <citation type="journal article" date="2022" name="Mol. Ecol. Resour.">
        <title>The genomes of chicory, endive, great burdock and yacon provide insights into Asteraceae palaeo-polyploidization history and plant inulin production.</title>
        <authorList>
            <person name="Fan W."/>
            <person name="Wang S."/>
            <person name="Wang H."/>
            <person name="Wang A."/>
            <person name="Jiang F."/>
            <person name="Liu H."/>
            <person name="Zhao H."/>
            <person name="Xu D."/>
            <person name="Zhang Y."/>
        </authorList>
    </citation>
    <scope>NUCLEOTIDE SEQUENCE [LARGE SCALE GENOMIC DNA]</scope>
    <source>
        <strain evidence="2">cv. Niubang</strain>
    </source>
</reference>
<protein>
    <submittedName>
        <fullName evidence="1">Uncharacterized protein</fullName>
    </submittedName>
</protein>
<gene>
    <name evidence="1" type="ORF">L6452_25472</name>
</gene>
<dbReference type="Proteomes" id="UP001055879">
    <property type="component" value="Linkage Group LG08"/>
</dbReference>
<evidence type="ECO:0000313" key="1">
    <source>
        <dbReference type="EMBL" id="KAI3707180.1"/>
    </source>
</evidence>
<organism evidence="1 2">
    <name type="scientific">Arctium lappa</name>
    <name type="common">Greater burdock</name>
    <name type="synonym">Lappa major</name>
    <dbReference type="NCBI Taxonomy" id="4217"/>
    <lineage>
        <taxon>Eukaryota</taxon>
        <taxon>Viridiplantae</taxon>
        <taxon>Streptophyta</taxon>
        <taxon>Embryophyta</taxon>
        <taxon>Tracheophyta</taxon>
        <taxon>Spermatophyta</taxon>
        <taxon>Magnoliopsida</taxon>
        <taxon>eudicotyledons</taxon>
        <taxon>Gunneridae</taxon>
        <taxon>Pentapetalae</taxon>
        <taxon>asterids</taxon>
        <taxon>campanulids</taxon>
        <taxon>Asterales</taxon>
        <taxon>Asteraceae</taxon>
        <taxon>Carduoideae</taxon>
        <taxon>Cardueae</taxon>
        <taxon>Arctiinae</taxon>
        <taxon>Arctium</taxon>
    </lineage>
</organism>